<gene>
    <name evidence="3" type="ORF">NCGR_LOCUS36641</name>
</gene>
<dbReference type="EMBL" id="CAJGYO010000009">
    <property type="protein sequence ID" value="CAD6252996.1"/>
    <property type="molecule type" value="Genomic_DNA"/>
</dbReference>
<dbReference type="InterPro" id="IPR006566">
    <property type="entry name" value="FBD"/>
</dbReference>
<dbReference type="PANTHER" id="PTHR32141">
    <property type="match status" value="1"/>
</dbReference>
<reference evidence="3" key="1">
    <citation type="submission" date="2020-10" db="EMBL/GenBank/DDBJ databases">
        <authorList>
            <person name="Han B."/>
            <person name="Lu T."/>
            <person name="Zhao Q."/>
            <person name="Huang X."/>
            <person name="Zhao Y."/>
        </authorList>
    </citation>
    <scope>NUCLEOTIDE SEQUENCE</scope>
</reference>
<dbReference type="PANTHER" id="PTHR32141:SF26">
    <property type="entry name" value="OS08G0328600 PROTEIN"/>
    <property type="match status" value="1"/>
</dbReference>
<dbReference type="InterPro" id="IPR055411">
    <property type="entry name" value="LRR_FXL15/At3g58940/PEG3-like"/>
</dbReference>
<feature type="domain" description="F-box/LRR-repeat protein 15/At3g58940/PEG3-like LRR" evidence="2">
    <location>
        <begin position="355"/>
        <end position="449"/>
    </location>
</feature>
<evidence type="ECO:0008006" key="5">
    <source>
        <dbReference type="Google" id="ProtNLM"/>
    </source>
</evidence>
<dbReference type="SUPFAM" id="SSF81383">
    <property type="entry name" value="F-box domain"/>
    <property type="match status" value="1"/>
</dbReference>
<dbReference type="CDD" id="cd22160">
    <property type="entry name" value="F-box_AtFBL13-like"/>
    <property type="match status" value="1"/>
</dbReference>
<dbReference type="OrthoDB" id="693880at2759"/>
<evidence type="ECO:0000259" key="2">
    <source>
        <dbReference type="Pfam" id="PF24758"/>
    </source>
</evidence>
<evidence type="ECO:0000313" key="3">
    <source>
        <dbReference type="EMBL" id="CAD6252996.1"/>
    </source>
</evidence>
<comment type="caution">
    <text evidence="3">The sequence shown here is derived from an EMBL/GenBank/DDBJ whole genome shotgun (WGS) entry which is preliminary data.</text>
</comment>
<evidence type="ECO:0000259" key="1">
    <source>
        <dbReference type="Pfam" id="PF08387"/>
    </source>
</evidence>
<keyword evidence="4" id="KW-1185">Reference proteome</keyword>
<dbReference type="InterPro" id="IPR055302">
    <property type="entry name" value="F-box_dom-containing"/>
</dbReference>
<dbReference type="AlphaFoldDB" id="A0A811Q1U6"/>
<organism evidence="3 4">
    <name type="scientific">Miscanthus lutarioriparius</name>
    <dbReference type="NCBI Taxonomy" id="422564"/>
    <lineage>
        <taxon>Eukaryota</taxon>
        <taxon>Viridiplantae</taxon>
        <taxon>Streptophyta</taxon>
        <taxon>Embryophyta</taxon>
        <taxon>Tracheophyta</taxon>
        <taxon>Spermatophyta</taxon>
        <taxon>Magnoliopsida</taxon>
        <taxon>Liliopsida</taxon>
        <taxon>Poales</taxon>
        <taxon>Poaceae</taxon>
        <taxon>PACMAD clade</taxon>
        <taxon>Panicoideae</taxon>
        <taxon>Andropogonodae</taxon>
        <taxon>Andropogoneae</taxon>
        <taxon>Saccharinae</taxon>
        <taxon>Miscanthus</taxon>
    </lineage>
</organism>
<dbReference type="Proteomes" id="UP000604825">
    <property type="component" value="Unassembled WGS sequence"/>
</dbReference>
<name>A0A811Q1U6_9POAL</name>
<accession>A0A811Q1U6</accession>
<protein>
    <recommendedName>
        <fullName evidence="5">FBD domain-containing protein</fullName>
    </recommendedName>
</protein>
<evidence type="ECO:0000313" key="4">
    <source>
        <dbReference type="Proteomes" id="UP000604825"/>
    </source>
</evidence>
<sequence length="473" mass="52527">MLLLRMDCITTRGLAFIDKASRDELLGGLSFSLLEQLELEVEYNPGFEPSIVMLLADLLHCFPMVCDLRIKFVKKHQTPWIESSIENEPGVPFDKSVSGFRNRKSRSMVSLGPENEDNYQDYGVTPGLTTEQSFSCLQSHLKRVSLHFSMDEPNCLGVKLAKFFAENAMVLQELHIDDGCHEMLEHRTDPVAGKPDPVAGRRGGPCHVLYWLNTRAALFYRTSRDLRNRRRSHRESIHQIASSHRARTTADGGAGRCLSDLSDDLLRHILFLAPDRDGAATAVLSRRWRWLWRTSGAVYLDSRSFNGGCSFPDQEREAFLRGAEEALAAAAAHGPIRRLTFFIAEGSKTNLLVAAVVSNPAARRVEEIEVKSVNTQCTLSLGSLPSEALRVLRIFNCSSLTAALPPGAAVFPMLVDLHLQDCSIPLVDLQSIIDASPRLSALHLASSHFSTEINFTEDLVPVGRLLTTRCQCS</sequence>
<dbReference type="SUPFAM" id="SSF52047">
    <property type="entry name" value="RNI-like"/>
    <property type="match status" value="1"/>
</dbReference>
<dbReference type="Pfam" id="PF24758">
    <property type="entry name" value="LRR_At5g56370"/>
    <property type="match status" value="1"/>
</dbReference>
<dbReference type="InterPro" id="IPR053781">
    <property type="entry name" value="F-box_AtFBL13-like"/>
</dbReference>
<dbReference type="Pfam" id="PF08387">
    <property type="entry name" value="FBD"/>
    <property type="match status" value="1"/>
</dbReference>
<proteinExistence type="predicted"/>
<dbReference type="InterPro" id="IPR036047">
    <property type="entry name" value="F-box-like_dom_sf"/>
</dbReference>
<feature type="domain" description="FBD" evidence="1">
    <location>
        <begin position="135"/>
        <end position="175"/>
    </location>
</feature>